<keyword evidence="5" id="KW-0808">Transferase</keyword>
<keyword evidence="17" id="KW-1185">Reference proteome</keyword>
<keyword evidence="9" id="KW-0443">Lipid metabolism</keyword>
<dbReference type="GO" id="GO:0003677">
    <property type="term" value="F:DNA binding"/>
    <property type="evidence" value="ECO:0007669"/>
    <property type="project" value="UniProtKB-UniRule"/>
</dbReference>
<dbReference type="InterPro" id="IPR006634">
    <property type="entry name" value="TLC-dom"/>
</dbReference>
<feature type="transmembrane region" description="Helical" evidence="14">
    <location>
        <begin position="266"/>
        <end position="288"/>
    </location>
</feature>
<accession>A0A2P4T5Q9</accession>
<sequence>MAHILKTLNSWFWWENIWMPINCTWADFVDRDGLVFPKPQQLYATIPYAFVLLIIRFFTERYIAIPLAKALGIKNVRRVKPQPNPVLESYFRECSRHPSQSEIQGLAKKCNCTVHLVEKWFRRRRNLEIPTVLRKFREAFWRFSFYFTSSVAGFICLHDKPWFYDIWQTWVGYPFQDFLAHVVHHFAAIGLMSCSWCGNYLRIGTLVMFVHDTADFWLEGCVYLIQFWLEILKLTERDTTGNICNMFDLYSTQAAKMFNYAGWEKTCNLLFFIFSIAFFITRIILFPFW</sequence>
<evidence type="ECO:0000259" key="15">
    <source>
        <dbReference type="PROSITE" id="PS50071"/>
    </source>
</evidence>
<comment type="catalytic activity">
    <reaction evidence="11">
        <text>sphinganine + octadecanoyl-CoA = N-(octadecanoyl)-sphinganine + CoA + H(+)</text>
        <dbReference type="Rhea" id="RHEA:36547"/>
        <dbReference type="ChEBI" id="CHEBI:15378"/>
        <dbReference type="ChEBI" id="CHEBI:57287"/>
        <dbReference type="ChEBI" id="CHEBI:57394"/>
        <dbReference type="ChEBI" id="CHEBI:57817"/>
        <dbReference type="ChEBI" id="CHEBI:67033"/>
    </reaction>
    <physiologicalReaction direction="left-to-right" evidence="11">
        <dbReference type="Rhea" id="RHEA:36548"/>
    </physiologicalReaction>
</comment>
<evidence type="ECO:0000256" key="8">
    <source>
        <dbReference type="ARBA" id="ARBA00022989"/>
    </source>
</evidence>
<dbReference type="Pfam" id="PF00046">
    <property type="entry name" value="Homeodomain"/>
    <property type="match status" value="1"/>
</dbReference>
<evidence type="ECO:0000256" key="4">
    <source>
        <dbReference type="ARBA" id="ARBA00022516"/>
    </source>
</evidence>
<dbReference type="PIRSF" id="PIRSF005225">
    <property type="entry name" value="LAG1_LAC1"/>
    <property type="match status" value="1"/>
</dbReference>
<feature type="transmembrane region" description="Helical" evidence="14">
    <location>
        <begin position="139"/>
        <end position="158"/>
    </location>
</feature>
<evidence type="ECO:0000256" key="1">
    <source>
        <dbReference type="ARBA" id="ARBA00004477"/>
    </source>
</evidence>
<dbReference type="InterPro" id="IPR016439">
    <property type="entry name" value="Lag1/Lac1-like"/>
</dbReference>
<dbReference type="CDD" id="cd00086">
    <property type="entry name" value="homeodomain"/>
    <property type="match status" value="1"/>
</dbReference>
<dbReference type="AlphaFoldDB" id="A0A2P4T5Q9"/>
<dbReference type="GO" id="GO:0046513">
    <property type="term" value="P:ceramide biosynthetic process"/>
    <property type="evidence" value="ECO:0007669"/>
    <property type="project" value="InterPro"/>
</dbReference>
<keyword evidence="12 13" id="KW-0539">Nucleus</keyword>
<keyword evidence="12 13" id="KW-0238">DNA-binding</keyword>
<evidence type="ECO:0000256" key="11">
    <source>
        <dbReference type="ARBA" id="ARBA00049036"/>
    </source>
</evidence>
<evidence type="ECO:0000256" key="14">
    <source>
        <dbReference type="SAM" id="Phobius"/>
    </source>
</evidence>
<dbReference type="GO" id="GO:0050291">
    <property type="term" value="F:sphingosine N-acyltransferase activity"/>
    <property type="evidence" value="ECO:0007669"/>
    <property type="project" value="InterPro"/>
</dbReference>
<evidence type="ECO:0000256" key="12">
    <source>
        <dbReference type="PROSITE-ProRule" id="PRU00108"/>
    </source>
</evidence>
<gene>
    <name evidence="16" type="ORF">CIB84_004562</name>
</gene>
<feature type="DNA-binding region" description="Homeobox" evidence="12">
    <location>
        <begin position="89"/>
        <end position="126"/>
    </location>
</feature>
<feature type="domain" description="Homeobox" evidence="15">
    <location>
        <begin position="87"/>
        <end position="125"/>
    </location>
</feature>
<evidence type="ECO:0000256" key="6">
    <source>
        <dbReference type="ARBA" id="ARBA00022692"/>
    </source>
</evidence>
<dbReference type="OrthoDB" id="537032at2759"/>
<comment type="subcellular location">
    <subcellularLocation>
        <location evidence="1">Endoplasmic reticulum membrane</location>
        <topology evidence="1">Multi-pass membrane protein</topology>
    </subcellularLocation>
    <subcellularLocation>
        <location evidence="12 13">Nucleus</location>
    </subcellularLocation>
</comment>
<evidence type="ECO:0000256" key="7">
    <source>
        <dbReference type="ARBA" id="ARBA00022824"/>
    </source>
</evidence>
<reference evidence="16 17" key="1">
    <citation type="submission" date="2018-01" db="EMBL/GenBank/DDBJ databases">
        <title>Comparison of the Chinese Bamboo Partridge and Red Junglefowl genome sequences highlights the importance of demography in genome evolution.</title>
        <authorList>
            <person name="Tiley G.P."/>
            <person name="Kimball R.T."/>
            <person name="Braun E.L."/>
            <person name="Burleigh J.G."/>
        </authorList>
    </citation>
    <scope>NUCLEOTIDE SEQUENCE [LARGE SCALE GENOMIC DNA]</scope>
    <source>
        <strain evidence="16">RTK389</strain>
        <tissue evidence="16">Blood</tissue>
    </source>
</reference>
<dbReference type="GO" id="GO:0005789">
    <property type="term" value="C:endoplasmic reticulum membrane"/>
    <property type="evidence" value="ECO:0007669"/>
    <property type="project" value="UniProtKB-SubCell"/>
</dbReference>
<dbReference type="SMART" id="SM00389">
    <property type="entry name" value="HOX"/>
    <property type="match status" value="1"/>
</dbReference>
<keyword evidence="10 14" id="KW-0472">Membrane</keyword>
<evidence type="ECO:0000256" key="2">
    <source>
        <dbReference type="ARBA" id="ARBA00004760"/>
    </source>
</evidence>
<name>A0A2P4T5Q9_BAMTH</name>
<keyword evidence="7" id="KW-0256">Endoplasmic reticulum</keyword>
<organism evidence="16 17">
    <name type="scientific">Bambusicola thoracicus</name>
    <name type="common">Chinese bamboo-partridge</name>
    <name type="synonym">Perdix thoracica</name>
    <dbReference type="NCBI Taxonomy" id="9083"/>
    <lineage>
        <taxon>Eukaryota</taxon>
        <taxon>Metazoa</taxon>
        <taxon>Chordata</taxon>
        <taxon>Craniata</taxon>
        <taxon>Vertebrata</taxon>
        <taxon>Euteleostomi</taxon>
        <taxon>Archelosauria</taxon>
        <taxon>Archosauria</taxon>
        <taxon>Dinosauria</taxon>
        <taxon>Saurischia</taxon>
        <taxon>Theropoda</taxon>
        <taxon>Coelurosauria</taxon>
        <taxon>Aves</taxon>
        <taxon>Neognathae</taxon>
        <taxon>Galloanserae</taxon>
        <taxon>Galliformes</taxon>
        <taxon>Phasianidae</taxon>
        <taxon>Perdicinae</taxon>
        <taxon>Bambusicola</taxon>
    </lineage>
</organism>
<dbReference type="Gene3D" id="1.10.10.60">
    <property type="entry name" value="Homeodomain-like"/>
    <property type="match status" value="1"/>
</dbReference>
<protein>
    <recommendedName>
        <fullName evidence="15">Homeobox domain-containing protein</fullName>
    </recommendedName>
</protein>
<keyword evidence="6 14" id="KW-0812">Transmembrane</keyword>
<feature type="transmembrane region" description="Helical" evidence="14">
    <location>
        <begin position="42"/>
        <end position="59"/>
    </location>
</feature>
<dbReference type="EMBL" id="PPHD01007919">
    <property type="protein sequence ID" value="POI31687.1"/>
    <property type="molecule type" value="Genomic_DNA"/>
</dbReference>
<evidence type="ECO:0000256" key="5">
    <source>
        <dbReference type="ARBA" id="ARBA00022679"/>
    </source>
</evidence>
<dbReference type="GO" id="GO:0005634">
    <property type="term" value="C:nucleus"/>
    <property type="evidence" value="ECO:0007669"/>
    <property type="project" value="UniProtKB-SubCell"/>
</dbReference>
<dbReference type="InterPro" id="IPR001356">
    <property type="entry name" value="HD"/>
</dbReference>
<dbReference type="UniPathway" id="UPA00222"/>
<evidence type="ECO:0000256" key="3">
    <source>
        <dbReference type="ARBA" id="ARBA00004991"/>
    </source>
</evidence>
<keyword evidence="12 13" id="KW-0371">Homeobox</keyword>
<keyword evidence="8 14" id="KW-1133">Transmembrane helix</keyword>
<dbReference type="InterPro" id="IPR009057">
    <property type="entry name" value="Homeodomain-like_sf"/>
</dbReference>
<feature type="transmembrane region" description="Helical" evidence="14">
    <location>
        <begin position="178"/>
        <end position="201"/>
    </location>
</feature>
<comment type="pathway">
    <text evidence="2">Lipid metabolism; sphingolipid metabolism.</text>
</comment>
<evidence type="ECO:0000256" key="9">
    <source>
        <dbReference type="ARBA" id="ARBA00023098"/>
    </source>
</evidence>
<dbReference type="PROSITE" id="PS50071">
    <property type="entry name" value="HOMEOBOX_2"/>
    <property type="match status" value="1"/>
</dbReference>
<proteinExistence type="predicted"/>
<comment type="caution">
    <text evidence="16">The sequence shown here is derived from an EMBL/GenBank/DDBJ whole genome shotgun (WGS) entry which is preliminary data.</text>
</comment>
<dbReference type="FunFam" id="1.10.10.60:FF:000020">
    <property type="entry name" value="Ceramide synthase 5"/>
    <property type="match status" value="1"/>
</dbReference>
<dbReference type="PANTHER" id="PTHR12560">
    <property type="entry name" value="LONGEVITY ASSURANCE FACTOR 1 LAG1"/>
    <property type="match status" value="1"/>
</dbReference>
<dbReference type="SUPFAM" id="SSF46689">
    <property type="entry name" value="Homeodomain-like"/>
    <property type="match status" value="1"/>
</dbReference>
<dbReference type="Pfam" id="PF03798">
    <property type="entry name" value="TRAM_LAG1_CLN8"/>
    <property type="match status" value="2"/>
</dbReference>
<dbReference type="Proteomes" id="UP000237246">
    <property type="component" value="Unassembled WGS sequence"/>
</dbReference>
<evidence type="ECO:0000256" key="10">
    <source>
        <dbReference type="ARBA" id="ARBA00023136"/>
    </source>
</evidence>
<dbReference type="PANTHER" id="PTHR12560:SF18">
    <property type="entry name" value="CERAMIDE SYNTHASE 3"/>
    <property type="match status" value="1"/>
</dbReference>
<keyword evidence="4" id="KW-0444">Lipid biosynthesis</keyword>
<evidence type="ECO:0000313" key="16">
    <source>
        <dbReference type="EMBL" id="POI31687.1"/>
    </source>
</evidence>
<evidence type="ECO:0000256" key="13">
    <source>
        <dbReference type="RuleBase" id="RU000682"/>
    </source>
</evidence>
<evidence type="ECO:0000313" key="17">
    <source>
        <dbReference type="Proteomes" id="UP000237246"/>
    </source>
</evidence>
<comment type="pathway">
    <text evidence="3">Sphingolipid metabolism.</text>
</comment>